<dbReference type="AlphaFoldDB" id="A0AAV3BKP5"/>
<gene>
    <name evidence="1" type="ORF">YPIP275_4149</name>
</gene>
<evidence type="ECO:0000313" key="2">
    <source>
        <dbReference type="Proteomes" id="UP000004430"/>
    </source>
</evidence>
<organism evidence="1 2">
    <name type="scientific">Yersinia pestis biovar Orientalis str. IP275</name>
    <dbReference type="NCBI Taxonomy" id="373665"/>
    <lineage>
        <taxon>Bacteria</taxon>
        <taxon>Pseudomonadati</taxon>
        <taxon>Pseudomonadota</taxon>
        <taxon>Gammaproteobacteria</taxon>
        <taxon>Enterobacterales</taxon>
        <taxon>Yersiniaceae</taxon>
        <taxon>Yersinia</taxon>
    </lineage>
</organism>
<proteinExistence type="predicted"/>
<reference evidence="1 2" key="2">
    <citation type="submission" date="2010-03" db="EMBL/GenBank/DDBJ databases">
        <authorList>
            <person name="Payne S.H."/>
            <person name="Sutton G.G."/>
        </authorList>
    </citation>
    <scope>NUCLEOTIDE SEQUENCE [LARGE SCALE GENOMIC DNA]</scope>
    <source>
        <strain evidence="1 2">IP275</strain>
    </source>
</reference>
<reference evidence="1 2" key="1">
    <citation type="submission" date="2008-01" db="EMBL/GenBank/DDBJ databases">
        <title>Yersinia pestis Strain IP275 project at JCVI/TIGR.</title>
        <authorList>
            <person name="Ravel J."/>
            <person name="Eppinger M."/>
            <person name="Fricke W.F."/>
            <person name="Rosovitz M."/>
            <person name="Lindler L.E."/>
            <person name="Bearden S."/>
            <person name="Shriefer M."/>
        </authorList>
    </citation>
    <scope>NUCLEOTIDE SEQUENCE [LARGE SCALE GENOMIC DNA]</scope>
    <source>
        <strain evidence="1 2">IP275</strain>
    </source>
</reference>
<name>A0AAV3BKP5_YERPE</name>
<evidence type="ECO:0000313" key="1">
    <source>
        <dbReference type="EMBL" id="EDR33858.1"/>
    </source>
</evidence>
<comment type="caution">
    <text evidence="1">The sequence shown here is derived from an EMBL/GenBank/DDBJ whole genome shotgun (WGS) entry which is preliminary data.</text>
</comment>
<dbReference type="EMBL" id="AAOS02000004">
    <property type="protein sequence ID" value="EDR33858.1"/>
    <property type="molecule type" value="Genomic_DNA"/>
</dbReference>
<accession>A0AAV3BKP5</accession>
<dbReference type="Proteomes" id="UP000004430">
    <property type="component" value="Unassembled WGS sequence"/>
</dbReference>
<sequence>MISAPMAVFTTKTAQNTVLLSVIIQYINVIKIPQLSVK</sequence>
<protein>
    <submittedName>
        <fullName evidence="1">Uncharacterized protein</fullName>
    </submittedName>
</protein>